<dbReference type="Proteomes" id="UP000295703">
    <property type="component" value="Unassembled WGS sequence"/>
</dbReference>
<organism evidence="2 3">
    <name type="scientific">Colletotrichum trifolii</name>
    <dbReference type="NCBI Taxonomy" id="5466"/>
    <lineage>
        <taxon>Eukaryota</taxon>
        <taxon>Fungi</taxon>
        <taxon>Dikarya</taxon>
        <taxon>Ascomycota</taxon>
        <taxon>Pezizomycotina</taxon>
        <taxon>Sordariomycetes</taxon>
        <taxon>Hypocreomycetidae</taxon>
        <taxon>Glomerellales</taxon>
        <taxon>Glomerellaceae</taxon>
        <taxon>Colletotrichum</taxon>
        <taxon>Colletotrichum orbiculare species complex</taxon>
    </lineage>
</organism>
<feature type="chain" id="PRO_5020966585" evidence="1">
    <location>
        <begin position="22"/>
        <end position="110"/>
    </location>
</feature>
<name>A0A4V3HWA0_COLTR</name>
<keyword evidence="1" id="KW-0732">Signal</keyword>
<keyword evidence="3" id="KW-1185">Reference proteome</keyword>
<proteinExistence type="predicted"/>
<feature type="signal peptide" evidence="1">
    <location>
        <begin position="1"/>
        <end position="21"/>
    </location>
</feature>
<sequence length="110" mass="11586">MGKSILGKLISTVTVLLEVLAVGVNNLPTHGSEEDDLAGVGGNMQDHYVVGTVGKASTEPLLLKQCTFLEMNGIAGGQHPCYDKWHDGIGGLFKGGYTTNGIGFGYFRNS</sequence>
<protein>
    <submittedName>
        <fullName evidence="2">Uncharacterized protein</fullName>
    </submittedName>
</protein>
<comment type="caution">
    <text evidence="2">The sequence shown here is derived from an EMBL/GenBank/DDBJ whole genome shotgun (WGS) entry which is preliminary data.</text>
</comment>
<gene>
    <name evidence="2" type="ORF">CTRI78_v005323</name>
</gene>
<evidence type="ECO:0000313" key="3">
    <source>
        <dbReference type="Proteomes" id="UP000295703"/>
    </source>
</evidence>
<dbReference type="STRING" id="5466.A0A4V3HWA0"/>
<reference evidence="2 3" key="1">
    <citation type="submission" date="2018-12" db="EMBL/GenBank/DDBJ databases">
        <title>Genome sequence and assembly of Colletotrichum trifolii.</title>
        <authorList>
            <person name="Gan P."/>
            <person name="Shirasu K."/>
        </authorList>
    </citation>
    <scope>NUCLEOTIDE SEQUENCE [LARGE SCALE GENOMIC DNA]</scope>
    <source>
        <strain evidence="2 3">543-2</strain>
    </source>
</reference>
<accession>A0A4V3HWA0</accession>
<evidence type="ECO:0000256" key="1">
    <source>
        <dbReference type="SAM" id="SignalP"/>
    </source>
</evidence>
<dbReference type="EMBL" id="RYZW01000043">
    <property type="protein sequence ID" value="TDZ58552.1"/>
    <property type="molecule type" value="Genomic_DNA"/>
</dbReference>
<dbReference type="AlphaFoldDB" id="A0A4V3HWA0"/>
<evidence type="ECO:0000313" key="2">
    <source>
        <dbReference type="EMBL" id="TDZ58552.1"/>
    </source>
</evidence>